<sequence length="159" mass="19078">MAAKRIFIILVIMFCWLNFFSVLPAANTRQPTPAELDAIRKETLVVFQDFLQLWQEERYFELYKYGKKHSRDQITIEEFATRMVELDWVPVGLLSEKKPEISYHYRTLIYVNAAIVFRHKSFFDLQLTKQQSFLLLKEAGKWRFDLLQMIRSPFYSPQN</sequence>
<reference evidence="1" key="1">
    <citation type="submission" date="2018-05" db="EMBL/GenBank/DDBJ databases">
        <authorList>
            <person name="Lanie J.A."/>
            <person name="Ng W.-L."/>
            <person name="Kazmierczak K.M."/>
            <person name="Andrzejewski T.M."/>
            <person name="Davidsen T.M."/>
            <person name="Wayne K.J."/>
            <person name="Tettelin H."/>
            <person name="Glass J.I."/>
            <person name="Rusch D."/>
            <person name="Podicherti R."/>
            <person name="Tsui H.-C.T."/>
            <person name="Winkler M.E."/>
        </authorList>
    </citation>
    <scope>NUCLEOTIDE SEQUENCE</scope>
</reference>
<dbReference type="AlphaFoldDB" id="A0A381Q934"/>
<accession>A0A381Q934</accession>
<protein>
    <recommendedName>
        <fullName evidence="2">DUF4440 domain-containing protein</fullName>
    </recommendedName>
</protein>
<proteinExistence type="predicted"/>
<name>A0A381Q934_9ZZZZ</name>
<evidence type="ECO:0000313" key="1">
    <source>
        <dbReference type="EMBL" id="SUZ74547.1"/>
    </source>
</evidence>
<gene>
    <name evidence="1" type="ORF">METZ01_LOCUS27401</name>
</gene>
<organism evidence="1">
    <name type="scientific">marine metagenome</name>
    <dbReference type="NCBI Taxonomy" id="408172"/>
    <lineage>
        <taxon>unclassified sequences</taxon>
        <taxon>metagenomes</taxon>
        <taxon>ecological metagenomes</taxon>
    </lineage>
</organism>
<evidence type="ECO:0008006" key="2">
    <source>
        <dbReference type="Google" id="ProtNLM"/>
    </source>
</evidence>
<dbReference type="EMBL" id="UINC01001215">
    <property type="protein sequence ID" value="SUZ74547.1"/>
    <property type="molecule type" value="Genomic_DNA"/>
</dbReference>